<proteinExistence type="predicted"/>
<organism evidence="1 2">
    <name type="scientific">Iris pallida</name>
    <name type="common">Sweet iris</name>
    <dbReference type="NCBI Taxonomy" id="29817"/>
    <lineage>
        <taxon>Eukaryota</taxon>
        <taxon>Viridiplantae</taxon>
        <taxon>Streptophyta</taxon>
        <taxon>Embryophyta</taxon>
        <taxon>Tracheophyta</taxon>
        <taxon>Spermatophyta</taxon>
        <taxon>Magnoliopsida</taxon>
        <taxon>Liliopsida</taxon>
        <taxon>Asparagales</taxon>
        <taxon>Iridaceae</taxon>
        <taxon>Iridoideae</taxon>
        <taxon>Irideae</taxon>
        <taxon>Iris</taxon>
    </lineage>
</organism>
<sequence>MFRNLSNASLGRKSHTTDFGLTLGLGSVLALLLGNYDSNPDIDLALRNSLAVRRDALFQVFAIKRLILRIDMDGLNDARIGNLAHEIRLTCIYSGTPEYVHNTTRVRMMNSLSRDLVNACILETPGIRARSNQVTR</sequence>
<keyword evidence="2" id="KW-1185">Reference proteome</keyword>
<comment type="caution">
    <text evidence="1">The sequence shown here is derived from an EMBL/GenBank/DDBJ whole genome shotgun (WGS) entry which is preliminary data.</text>
</comment>
<reference evidence="1" key="1">
    <citation type="journal article" date="2023" name="GigaByte">
        <title>Genome assembly of the bearded iris, Iris pallida Lam.</title>
        <authorList>
            <person name="Bruccoleri R.E."/>
            <person name="Oakeley E.J."/>
            <person name="Faust A.M.E."/>
            <person name="Altorfer M."/>
            <person name="Dessus-Babus S."/>
            <person name="Burckhardt D."/>
            <person name="Oertli M."/>
            <person name="Naumann U."/>
            <person name="Petersen F."/>
            <person name="Wong J."/>
        </authorList>
    </citation>
    <scope>NUCLEOTIDE SEQUENCE</scope>
    <source>
        <strain evidence="1">GSM-AAB239-AS_SAM_17_03QT</strain>
    </source>
</reference>
<dbReference type="Proteomes" id="UP001140949">
    <property type="component" value="Unassembled WGS sequence"/>
</dbReference>
<dbReference type="EMBL" id="JANAVB010037417">
    <property type="protein sequence ID" value="KAJ6802329.1"/>
    <property type="molecule type" value="Genomic_DNA"/>
</dbReference>
<accession>A0AAX6EEG3</accession>
<dbReference type="AlphaFoldDB" id="A0AAX6EEG3"/>
<evidence type="ECO:0000313" key="1">
    <source>
        <dbReference type="EMBL" id="KAJ6802329.1"/>
    </source>
</evidence>
<evidence type="ECO:0008006" key="3">
    <source>
        <dbReference type="Google" id="ProtNLM"/>
    </source>
</evidence>
<name>A0AAX6EEG3_IRIPA</name>
<reference evidence="1" key="2">
    <citation type="submission" date="2023-04" db="EMBL/GenBank/DDBJ databases">
        <authorList>
            <person name="Bruccoleri R.E."/>
            <person name="Oakeley E.J."/>
            <person name="Faust A.-M."/>
            <person name="Dessus-Babus S."/>
            <person name="Altorfer M."/>
            <person name="Burckhardt D."/>
            <person name="Oertli M."/>
            <person name="Naumann U."/>
            <person name="Petersen F."/>
            <person name="Wong J."/>
        </authorList>
    </citation>
    <scope>NUCLEOTIDE SEQUENCE</scope>
    <source>
        <strain evidence="1">GSM-AAB239-AS_SAM_17_03QT</strain>
        <tissue evidence="1">Leaf</tissue>
    </source>
</reference>
<protein>
    <recommendedName>
        <fullName evidence="3">LAGLIDADG homing endonuclease</fullName>
    </recommendedName>
</protein>
<gene>
    <name evidence="1" type="ORF">M6B38_194740</name>
</gene>
<evidence type="ECO:0000313" key="2">
    <source>
        <dbReference type="Proteomes" id="UP001140949"/>
    </source>
</evidence>